<dbReference type="EMBL" id="BHZE01000025">
    <property type="protein sequence ID" value="GCD78521.1"/>
    <property type="molecule type" value="Genomic_DNA"/>
</dbReference>
<dbReference type="PRINTS" id="PR00038">
    <property type="entry name" value="HTHLUXR"/>
</dbReference>
<dbReference type="InterPro" id="IPR011006">
    <property type="entry name" value="CheY-like_superfamily"/>
</dbReference>
<evidence type="ECO:0000259" key="5">
    <source>
        <dbReference type="PROSITE" id="PS50110"/>
    </source>
</evidence>
<dbReference type="CDD" id="cd06170">
    <property type="entry name" value="LuxR_C_like"/>
    <property type="match status" value="1"/>
</dbReference>
<keyword evidence="2 6" id="KW-0238">DNA-binding</keyword>
<dbReference type="PANTHER" id="PTHR45566">
    <property type="entry name" value="HTH-TYPE TRANSCRIPTIONAL REGULATOR YHJB-RELATED"/>
    <property type="match status" value="1"/>
</dbReference>
<feature type="domain" description="HTH luxR-type" evidence="4">
    <location>
        <begin position="127"/>
        <end position="192"/>
    </location>
</feature>
<dbReference type="GO" id="GO:0000160">
    <property type="term" value="P:phosphorelay signal transduction system"/>
    <property type="evidence" value="ECO:0007669"/>
    <property type="project" value="InterPro"/>
</dbReference>
<dbReference type="PANTHER" id="PTHR45566:SF2">
    <property type="entry name" value="NARL SUBFAMILY"/>
    <property type="match status" value="1"/>
</dbReference>
<dbReference type="PROSITE" id="PS50043">
    <property type="entry name" value="HTH_LUXR_2"/>
    <property type="match status" value="1"/>
</dbReference>
<gene>
    <name evidence="6" type="ORF">JCM31826_20030</name>
</gene>
<evidence type="ECO:0000256" key="3">
    <source>
        <dbReference type="PROSITE-ProRule" id="PRU00169"/>
    </source>
</evidence>
<feature type="modified residue" description="4-aspartylphosphate" evidence="3">
    <location>
        <position position="43"/>
    </location>
</feature>
<dbReference type="InterPro" id="IPR058245">
    <property type="entry name" value="NreC/VraR/RcsB-like_REC"/>
</dbReference>
<evidence type="ECO:0000259" key="4">
    <source>
        <dbReference type="PROSITE" id="PS50043"/>
    </source>
</evidence>
<dbReference type="AlphaFoldDB" id="A0A401XND2"/>
<sequence length="204" mass="22934">MFRKGMILYLNRDKEVEVVGEASNGEELLNMLPNIDADMIFLDIEMPVKNGMAALRDIKKIKPNIKVLMVTMYPEELYGLAARKLGADGYITKSTEPRMILKAVRKIMAGQEYFDRDILARARAKAPGRPVVKLSKRESEVLSLLAAGKSNKEVADELNISDKTVSTYKLRLLKKLKAKSLVDLVNFAKYYVQGEDLPEGKVLL</sequence>
<keyword evidence="1 3" id="KW-0597">Phosphoprotein</keyword>
<reference evidence="6 7" key="1">
    <citation type="submission" date="2018-11" db="EMBL/GenBank/DDBJ databases">
        <title>Schleiferia aggregans sp. nov., a moderately thermophilic heterotrophic bacterium isolated from microbial mats at a terrestrial hot spring.</title>
        <authorList>
            <person name="Iino T."/>
            <person name="Ohkuma M."/>
            <person name="Haruta S."/>
        </authorList>
    </citation>
    <scope>NUCLEOTIDE SEQUENCE [LARGE SCALE GENOMIC DNA]</scope>
    <source>
        <strain evidence="6 7">LA</strain>
    </source>
</reference>
<protein>
    <submittedName>
        <fullName evidence="6">DNA-binding response regulator</fullName>
    </submittedName>
</protein>
<dbReference type="InterPro" id="IPR016032">
    <property type="entry name" value="Sig_transdc_resp-reg_C-effctor"/>
</dbReference>
<feature type="domain" description="Response regulatory" evidence="5">
    <location>
        <begin position="1"/>
        <end position="108"/>
    </location>
</feature>
<evidence type="ECO:0000313" key="7">
    <source>
        <dbReference type="Proteomes" id="UP000286715"/>
    </source>
</evidence>
<dbReference type="InterPro" id="IPR000792">
    <property type="entry name" value="Tscrpt_reg_LuxR_C"/>
</dbReference>
<evidence type="ECO:0000256" key="1">
    <source>
        <dbReference type="ARBA" id="ARBA00022553"/>
    </source>
</evidence>
<evidence type="ECO:0000256" key="2">
    <source>
        <dbReference type="ARBA" id="ARBA00023125"/>
    </source>
</evidence>
<dbReference type="Pfam" id="PF00072">
    <property type="entry name" value="Response_reg"/>
    <property type="match status" value="1"/>
</dbReference>
<dbReference type="SUPFAM" id="SSF52172">
    <property type="entry name" value="CheY-like"/>
    <property type="match status" value="1"/>
</dbReference>
<dbReference type="GO" id="GO:0003677">
    <property type="term" value="F:DNA binding"/>
    <property type="evidence" value="ECO:0007669"/>
    <property type="project" value="UniProtKB-KW"/>
</dbReference>
<evidence type="ECO:0000313" key="6">
    <source>
        <dbReference type="EMBL" id="GCD78521.1"/>
    </source>
</evidence>
<dbReference type="InterPro" id="IPR001789">
    <property type="entry name" value="Sig_transdc_resp-reg_receiver"/>
</dbReference>
<proteinExistence type="predicted"/>
<dbReference type="SUPFAM" id="SSF46894">
    <property type="entry name" value="C-terminal effector domain of the bipartite response regulators"/>
    <property type="match status" value="1"/>
</dbReference>
<dbReference type="SMART" id="SM00448">
    <property type="entry name" value="REC"/>
    <property type="match status" value="1"/>
</dbReference>
<dbReference type="SMART" id="SM00421">
    <property type="entry name" value="HTH_LUXR"/>
    <property type="match status" value="1"/>
</dbReference>
<dbReference type="InterPro" id="IPR051015">
    <property type="entry name" value="EvgA-like"/>
</dbReference>
<dbReference type="PROSITE" id="PS50110">
    <property type="entry name" value="RESPONSE_REGULATORY"/>
    <property type="match status" value="1"/>
</dbReference>
<dbReference type="Gene3D" id="3.40.50.2300">
    <property type="match status" value="1"/>
</dbReference>
<accession>A0A401XND2</accession>
<comment type="caution">
    <text evidence="6">The sequence shown here is derived from an EMBL/GenBank/DDBJ whole genome shotgun (WGS) entry which is preliminary data.</text>
</comment>
<name>A0A401XND2_9FLAO</name>
<dbReference type="CDD" id="cd17535">
    <property type="entry name" value="REC_NarL-like"/>
    <property type="match status" value="1"/>
</dbReference>
<dbReference type="Proteomes" id="UP000286715">
    <property type="component" value="Unassembled WGS sequence"/>
</dbReference>
<organism evidence="6 7">
    <name type="scientific">Thermaurantimonas aggregans</name>
    <dbReference type="NCBI Taxonomy" id="2173829"/>
    <lineage>
        <taxon>Bacteria</taxon>
        <taxon>Pseudomonadati</taxon>
        <taxon>Bacteroidota</taxon>
        <taxon>Flavobacteriia</taxon>
        <taxon>Flavobacteriales</taxon>
        <taxon>Schleiferiaceae</taxon>
        <taxon>Thermaurantimonas</taxon>
    </lineage>
</organism>
<dbReference type="Pfam" id="PF00196">
    <property type="entry name" value="GerE"/>
    <property type="match status" value="1"/>
</dbReference>
<dbReference type="PROSITE" id="PS00622">
    <property type="entry name" value="HTH_LUXR_1"/>
    <property type="match status" value="1"/>
</dbReference>
<dbReference type="GO" id="GO:0006355">
    <property type="term" value="P:regulation of DNA-templated transcription"/>
    <property type="evidence" value="ECO:0007669"/>
    <property type="project" value="InterPro"/>
</dbReference>
<keyword evidence="7" id="KW-1185">Reference proteome</keyword>